<feature type="chain" id="PRO_5009583131" description="Peptidoglycan binding-like domain-containing protein" evidence="1">
    <location>
        <begin position="30"/>
        <end position="414"/>
    </location>
</feature>
<evidence type="ECO:0000256" key="1">
    <source>
        <dbReference type="SAM" id="SignalP"/>
    </source>
</evidence>
<dbReference type="Gene3D" id="1.10.101.10">
    <property type="entry name" value="PGBD-like superfamily/PGBD"/>
    <property type="match status" value="1"/>
</dbReference>
<dbReference type="Pfam" id="PF01471">
    <property type="entry name" value="PG_binding_1"/>
    <property type="match status" value="1"/>
</dbReference>
<sequence>MYFYKSFVKKFFISFFSIAFLASATFIWATTGFNVQTNSVTGVYTNYATFQGITYNIDSGKKVSAWFEWGTDTSYGNKTVEQTLNYAGSFSQMVSTLKYKTIYHFRAIAKDEFGIFYYGQDVIFISGTSTSLTPIADAGPAQYTRLGQSVVLKGSGYDPYGGGISFSWKCSDGKLSDYGIAQPSFTPPTINFNDSSYSSNSYNYYYSCTLTIISDRGYSTMSTTSVIVNGSTLTVKTDQPTNIFNNQATLNGYANTAISNISYVWFQWGTTLSYGNETLHRKQENSGSVEQNIAGLKDNNTYHYRMAGQNIYGNFVYGDDVSFVGSSVLVPYTSKGSFTRYLGYRDSGSDVVALQKILAKKGFFKVTATGKYGPITVAAVKILQQSYGLSQTGNVGPLTKNILNQLSTSSILIN</sequence>
<dbReference type="InterPro" id="IPR036366">
    <property type="entry name" value="PGBDSf"/>
</dbReference>
<dbReference type="Gene3D" id="2.60.40.10">
    <property type="entry name" value="Immunoglobulins"/>
    <property type="match status" value="1"/>
</dbReference>
<dbReference type="SUPFAM" id="SSF47090">
    <property type="entry name" value="PGBD-like"/>
    <property type="match status" value="1"/>
</dbReference>
<evidence type="ECO:0000313" key="4">
    <source>
        <dbReference type="Proteomes" id="UP000178991"/>
    </source>
</evidence>
<reference evidence="3 4" key="1">
    <citation type="journal article" date="2016" name="Nat. Commun.">
        <title>Thousands of microbial genomes shed light on interconnected biogeochemical processes in an aquifer system.</title>
        <authorList>
            <person name="Anantharaman K."/>
            <person name="Brown C.T."/>
            <person name="Hug L.A."/>
            <person name="Sharon I."/>
            <person name="Castelle C.J."/>
            <person name="Probst A.J."/>
            <person name="Thomas B.C."/>
            <person name="Singh A."/>
            <person name="Wilkins M.J."/>
            <person name="Karaoz U."/>
            <person name="Brodie E.L."/>
            <person name="Williams K.H."/>
            <person name="Hubbard S.S."/>
            <person name="Banfield J.F."/>
        </authorList>
    </citation>
    <scope>NUCLEOTIDE SEQUENCE [LARGE SCALE GENOMIC DNA]</scope>
</reference>
<feature type="signal peptide" evidence="1">
    <location>
        <begin position="1"/>
        <end position="29"/>
    </location>
</feature>
<evidence type="ECO:0000313" key="3">
    <source>
        <dbReference type="EMBL" id="OGZ62979.1"/>
    </source>
</evidence>
<keyword evidence="1" id="KW-0732">Signal</keyword>
<evidence type="ECO:0000259" key="2">
    <source>
        <dbReference type="Pfam" id="PF01471"/>
    </source>
</evidence>
<dbReference type="EMBL" id="MHOL01000010">
    <property type="protein sequence ID" value="OGZ62979.1"/>
    <property type="molecule type" value="Genomic_DNA"/>
</dbReference>
<protein>
    <recommendedName>
        <fullName evidence="2">Peptidoglycan binding-like domain-containing protein</fullName>
    </recommendedName>
</protein>
<accession>A0A1G2HKM5</accession>
<gene>
    <name evidence="3" type="ORF">A2639_01675</name>
</gene>
<comment type="caution">
    <text evidence="3">The sequence shown here is derived from an EMBL/GenBank/DDBJ whole genome shotgun (WGS) entry which is preliminary data.</text>
</comment>
<dbReference type="InterPro" id="IPR002477">
    <property type="entry name" value="Peptidoglycan-bd-like"/>
</dbReference>
<dbReference type="InterPro" id="IPR036365">
    <property type="entry name" value="PGBD-like_sf"/>
</dbReference>
<proteinExistence type="predicted"/>
<dbReference type="AlphaFoldDB" id="A0A1G2HKM5"/>
<organism evidence="3 4">
    <name type="scientific">Candidatus Staskawiczbacteria bacterium RIFCSPHIGHO2_01_FULL_34_27</name>
    <dbReference type="NCBI Taxonomy" id="1802199"/>
    <lineage>
        <taxon>Bacteria</taxon>
        <taxon>Candidatus Staskawicziibacteriota</taxon>
    </lineage>
</organism>
<dbReference type="InterPro" id="IPR013783">
    <property type="entry name" value="Ig-like_fold"/>
</dbReference>
<name>A0A1G2HKM5_9BACT</name>
<dbReference type="Proteomes" id="UP000178991">
    <property type="component" value="Unassembled WGS sequence"/>
</dbReference>
<feature type="domain" description="Peptidoglycan binding-like" evidence="2">
    <location>
        <begin position="347"/>
        <end position="403"/>
    </location>
</feature>